<proteinExistence type="predicted"/>
<keyword evidence="3" id="KW-1185">Reference proteome</keyword>
<reference evidence="2 3" key="1">
    <citation type="submission" date="2019-10" db="EMBL/GenBank/DDBJ databases">
        <title>Nonomuraea sp. nov., isolated from Phyllanthus amarus.</title>
        <authorList>
            <person name="Klykleung N."/>
            <person name="Tanasupawat S."/>
        </authorList>
    </citation>
    <scope>NUCLEOTIDE SEQUENCE [LARGE SCALE GENOMIC DNA]</scope>
    <source>
        <strain evidence="2 3">PA1-10</strain>
    </source>
</reference>
<dbReference type="InterPro" id="IPR037883">
    <property type="entry name" value="Knr4/Smi1-like_sf"/>
</dbReference>
<evidence type="ECO:0000313" key="2">
    <source>
        <dbReference type="EMBL" id="KAB8183281.1"/>
    </source>
</evidence>
<evidence type="ECO:0000259" key="1">
    <source>
        <dbReference type="SMART" id="SM00860"/>
    </source>
</evidence>
<dbReference type="AlphaFoldDB" id="A0A5C4UWT0"/>
<dbReference type="OrthoDB" id="458118at2"/>
<comment type="caution">
    <text evidence="2">The sequence shown here is derived from an EMBL/GenBank/DDBJ whole genome shotgun (WGS) entry which is preliminary data.</text>
</comment>
<accession>A0A5C4UWT0</accession>
<organism evidence="2 3">
    <name type="scientific">Nonomuraea phyllanthi</name>
    <dbReference type="NCBI Taxonomy" id="2219224"/>
    <lineage>
        <taxon>Bacteria</taxon>
        <taxon>Bacillati</taxon>
        <taxon>Actinomycetota</taxon>
        <taxon>Actinomycetes</taxon>
        <taxon>Streptosporangiales</taxon>
        <taxon>Streptosporangiaceae</taxon>
        <taxon>Nonomuraea</taxon>
    </lineage>
</organism>
<dbReference type="RefSeq" id="WP_139638167.1">
    <property type="nucleotide sequence ID" value="NZ_VDLX02000037.1"/>
</dbReference>
<sequence>MDHQMWEQFLRRWSEEWLAANPDMREQVADGWPGLPPASAEQIAALERRLGRALPPSYRSFLQVTNGWRHTIPFVDELRGADDVGRLRDLDPFMAELYDDIDVFTEEAAVLRRSVLISLEADAGIIVLDPEDVNARGEWAVHELFSWSGEATERHESFYEWMYDSFASFHHLDRPRCETQREWDLKIEEARLASLSGQVDGPLEVLEQAERFGRERATVLLFQLRTMLGDGDPGRLIDHPLADTVNKVQTWELDESLLAAEILPVLFARHARTDHHLTESALAGLQKRGVEAVKRLIADHRSRMSAPGFQISYGNAEFDAAVRAIDFTEPDAWTRLRDALALWRPASNDHLAPVCLMADPRIAPLITPDRGREILSMPRG</sequence>
<gene>
    <name evidence="2" type="ORF">FH608_049455</name>
</gene>
<dbReference type="Pfam" id="PF09346">
    <property type="entry name" value="SMI1_KNR4"/>
    <property type="match status" value="1"/>
</dbReference>
<name>A0A5C4UWT0_9ACTN</name>
<protein>
    <recommendedName>
        <fullName evidence="1">Knr4/Smi1-like domain-containing protein</fullName>
    </recommendedName>
</protein>
<dbReference type="SUPFAM" id="SSF160631">
    <property type="entry name" value="SMI1/KNR4-like"/>
    <property type="match status" value="1"/>
</dbReference>
<dbReference type="Gene3D" id="3.40.1580.10">
    <property type="entry name" value="SMI1/KNR4-like"/>
    <property type="match status" value="1"/>
</dbReference>
<dbReference type="SMART" id="SM00860">
    <property type="entry name" value="SMI1_KNR4"/>
    <property type="match status" value="1"/>
</dbReference>
<dbReference type="Proteomes" id="UP000312512">
    <property type="component" value="Unassembled WGS sequence"/>
</dbReference>
<dbReference type="EMBL" id="VDLX02000037">
    <property type="protein sequence ID" value="KAB8183281.1"/>
    <property type="molecule type" value="Genomic_DNA"/>
</dbReference>
<evidence type="ECO:0000313" key="3">
    <source>
        <dbReference type="Proteomes" id="UP000312512"/>
    </source>
</evidence>
<dbReference type="InterPro" id="IPR018958">
    <property type="entry name" value="Knr4/Smi1-like_dom"/>
</dbReference>
<feature type="domain" description="Knr4/Smi1-like" evidence="1">
    <location>
        <begin position="37"/>
        <end position="164"/>
    </location>
</feature>